<sequence>MASKAISFFILSVMIPYNRVWMVSLPTAKAQSAKTFAPCKTAKECDAANCASGEALCIREKCHCIGSSNHLNILKIMDDFKPRKVKLKGGSDSLIRLKYAS</sequence>
<feature type="signal peptide" evidence="1">
    <location>
        <begin position="1"/>
        <end position="22"/>
    </location>
</feature>
<evidence type="ECO:0000313" key="2">
    <source>
        <dbReference type="EMBL" id="CAA7049846.1"/>
    </source>
</evidence>
<dbReference type="EMBL" id="CACVBM020001429">
    <property type="protein sequence ID" value="CAA7049846.1"/>
    <property type="molecule type" value="Genomic_DNA"/>
</dbReference>
<evidence type="ECO:0000313" key="3">
    <source>
        <dbReference type="Proteomes" id="UP000467841"/>
    </source>
</evidence>
<proteinExistence type="predicted"/>
<gene>
    <name evidence="2" type="ORF">MERR_LOCUS37081</name>
</gene>
<evidence type="ECO:0008006" key="4">
    <source>
        <dbReference type="Google" id="ProtNLM"/>
    </source>
</evidence>
<name>A0A6D2KR25_9BRAS</name>
<accession>A0A6D2KR25</accession>
<feature type="chain" id="PRO_5025592073" description="Knottin scorpion toxin-like domain-containing protein" evidence="1">
    <location>
        <begin position="23"/>
        <end position="101"/>
    </location>
</feature>
<organism evidence="2 3">
    <name type="scientific">Microthlaspi erraticum</name>
    <dbReference type="NCBI Taxonomy" id="1685480"/>
    <lineage>
        <taxon>Eukaryota</taxon>
        <taxon>Viridiplantae</taxon>
        <taxon>Streptophyta</taxon>
        <taxon>Embryophyta</taxon>
        <taxon>Tracheophyta</taxon>
        <taxon>Spermatophyta</taxon>
        <taxon>Magnoliopsida</taxon>
        <taxon>eudicotyledons</taxon>
        <taxon>Gunneridae</taxon>
        <taxon>Pentapetalae</taxon>
        <taxon>rosids</taxon>
        <taxon>malvids</taxon>
        <taxon>Brassicales</taxon>
        <taxon>Brassicaceae</taxon>
        <taxon>Coluteocarpeae</taxon>
        <taxon>Microthlaspi</taxon>
    </lineage>
</organism>
<comment type="caution">
    <text evidence="2">The sequence shown here is derived from an EMBL/GenBank/DDBJ whole genome shotgun (WGS) entry which is preliminary data.</text>
</comment>
<dbReference type="Proteomes" id="UP000467841">
    <property type="component" value="Unassembled WGS sequence"/>
</dbReference>
<reference evidence="2" key="1">
    <citation type="submission" date="2020-01" db="EMBL/GenBank/DDBJ databases">
        <authorList>
            <person name="Mishra B."/>
        </authorList>
    </citation>
    <scope>NUCLEOTIDE SEQUENCE [LARGE SCALE GENOMIC DNA]</scope>
</reference>
<evidence type="ECO:0000256" key="1">
    <source>
        <dbReference type="SAM" id="SignalP"/>
    </source>
</evidence>
<keyword evidence="1" id="KW-0732">Signal</keyword>
<keyword evidence="3" id="KW-1185">Reference proteome</keyword>
<dbReference type="AlphaFoldDB" id="A0A6D2KR25"/>
<protein>
    <recommendedName>
        <fullName evidence="4">Knottin scorpion toxin-like domain-containing protein</fullName>
    </recommendedName>
</protein>
<dbReference type="OrthoDB" id="1064956at2759"/>